<sequence length="160" mass="18235">MNRNEVILPDCGLSCWSNGLIASINSHYQYTCGDKVLFVGLLKRFASDWCTLLHNDFDYICISSKTCNTGYWRNWFLFPGTELSVWADIFSMNKALIINFDTKSCNILCDACEVISIHTNYLDLEISFASHDLSDVDNAWNIENPLGLFLPISRWRGTGE</sequence>
<protein>
    <submittedName>
        <fullName evidence="1">Uncharacterized protein</fullName>
    </submittedName>
</protein>
<organism evidence="1 2">
    <name type="scientific">Natrinema hispanicum</name>
    <dbReference type="NCBI Taxonomy" id="392421"/>
    <lineage>
        <taxon>Archaea</taxon>
        <taxon>Methanobacteriati</taxon>
        <taxon>Methanobacteriota</taxon>
        <taxon>Stenosarchaea group</taxon>
        <taxon>Halobacteria</taxon>
        <taxon>Halobacteriales</taxon>
        <taxon>Natrialbaceae</taxon>
        <taxon>Natrinema</taxon>
    </lineage>
</organism>
<name>A0A482Y1P2_9EURY</name>
<evidence type="ECO:0000313" key="2">
    <source>
        <dbReference type="Proteomes" id="UP000291097"/>
    </source>
</evidence>
<dbReference type="AlphaFoldDB" id="A0A482Y1P2"/>
<dbReference type="Proteomes" id="UP000291097">
    <property type="component" value="Unassembled WGS sequence"/>
</dbReference>
<dbReference type="EMBL" id="SHMP01000010">
    <property type="protein sequence ID" value="RZV05233.1"/>
    <property type="molecule type" value="Genomic_DNA"/>
</dbReference>
<evidence type="ECO:0000313" key="1">
    <source>
        <dbReference type="EMBL" id="RZV05233.1"/>
    </source>
</evidence>
<gene>
    <name evidence="1" type="ORF">BDK88_4257</name>
</gene>
<accession>A0A482Y1P2</accession>
<comment type="caution">
    <text evidence="1">The sequence shown here is derived from an EMBL/GenBank/DDBJ whole genome shotgun (WGS) entry which is preliminary data.</text>
</comment>
<proteinExistence type="predicted"/>
<reference evidence="1 2" key="1">
    <citation type="submission" date="2019-02" db="EMBL/GenBank/DDBJ databases">
        <title>Genomic Encyclopedia of Archaeal and Bacterial Type Strains, Phase II (KMG-II): from individual species to whole genera.</title>
        <authorList>
            <person name="Goeker M."/>
        </authorList>
    </citation>
    <scope>NUCLEOTIDE SEQUENCE [LARGE SCALE GENOMIC DNA]</scope>
    <source>
        <strain evidence="1 2">DSM 18328</strain>
    </source>
</reference>